<feature type="region of interest" description="Disordered" evidence="2">
    <location>
        <begin position="191"/>
        <end position="217"/>
    </location>
</feature>
<evidence type="ECO:0000313" key="4">
    <source>
        <dbReference type="Proteomes" id="UP000504638"/>
    </source>
</evidence>
<feature type="compositionally biased region" description="Basic and acidic residues" evidence="2">
    <location>
        <begin position="104"/>
        <end position="118"/>
    </location>
</feature>
<evidence type="ECO:0000256" key="1">
    <source>
        <dbReference type="SAM" id="Coils"/>
    </source>
</evidence>
<sequence length="1575" mass="166383">MAEQTTHDVLKEAKSVGEALPIDESATPTTTSDASNGKENLNPSIHGGDDNPSLGSDGAQNANSAASVPDSGIVVDGPPGSEVQTPDGTVRQVVVDVSGGSDTDTSRGDPSKSGEPHHVRSGSMKKPAAFKSVSVTKNFLAKTATATAPARIGEKGTSPAPNSTLQAAKPRLVAKSGSGLTGLSRVGKLNGVAAGPDASKVWNKNQPVPTPPPKQFTDEELKQQYGIHMATRLGADEVGKEAKWADIDDDEDDWAPETVEWMDGTKTSGAMPVSEPHPPPPPVVVEQKAMPLKDQTPLPAAQPVAQPATQPAPQFAAPAEKPTLSSTTKTILKPGSHSGSSGQKLALGGAGRSTTDQKPTLVAKPSVATVKSPWAALPPIEKASPVLVKPPMQQPQPRYPQEPQGYGAAPSAAKEIAADDFNRTWRTTDTGTKELYNSHSGRYEPVNDARRGSRHEHGGYRQTSVLQRSGGQGGPAEPSAAFQTSRSSGSEGQQWARHRTGSNVSGGSGPQGRRVSFTRPDFSRPDMSVGEMPGPMRRGSHAGSEVFMPGGTVRSPFMQHRVPYDRGVSPNNAASYASSSPTNSHVLPVAPVPGTESGQQSPSLSAVEQQKVLMRTKLEAARLAKQREREAEEREEAARKERLRLKLAALSPAHEVSDKDIVEAVKQVKDELVMEKQSQQVLPQPSPPKPPIPTAADGGVAQYGLMKVHQPHPVKKYSPSGSHVQPAAVNHAGTTGETIPWSPRRGQMATSPAKASAQPTHAPRLDTQGPQRAGMTDSGIRHMGPPAGETNSTNVGPAHGHTQAQSHASPAKVSSAQWTVGTSQNRPDLAVSWGDRSISSTLSSAHNVWGPPNRDNRSLGNGTFGASYSQIPSAPQSMRASIGNQSQRPHDNNGPFGQNQQPIAAYSQTSVDNRGESGYPDNSGGESGRKEASGFTFPAESSSGIKTPLPPNFPSSTSHSPTHTPSGEFQSTSVLATNFSDNLAPSASVSTSTSTSTNPHLVSNTSILPSQPSSTHPSTSFNDSQHQLTVPGEHSSSSQQTSSFVSPYISAKMPAGHSSSTKNAMASSGIRGWAAFAQHGHDAELAILPDQMKVLDAANLRRGQSNEDVDISSQVVFKQTTSSKPKTKSSRDTKPKETIIPAHLKPKPESQPRSGYKPPHLMEKPAAPTTITAPSPKPKAESRFFPATLTHGHSIKTTIELNGNGPAPDDQEHNHPVFDGATGGPRVKFPTPTPIVNLPGRNVKAANKNEAILNKINELLKHAEVKINPQTAAVAAVEPVAPSTKAQLEQVSDNDDTTVNLPVQKIDKGKEPEGHITLDDFLLFTEMVEKSPGLEASRWAVKPGNKPAAEEEVVEEPQFGSTPRIAPPRQSHNNARNHPGAPVVFAPQGRAPRPVASTTRAPREPSPNEDANGRFVRVSFNGNAARRITVNRSAAPLRSNANPTRPTNQNFQAARNGTGNSYPQPARAGPSNYTQAHAGPNNHFQGAHNGPNHYQAPHASPNNPYVAHNNANFAGPSHPAHQQMNGATVPGQPGNTNSTGGHPTRNWHYRGKRAGKAHQRGKRAREAAQTAADNN</sequence>
<reference evidence="5" key="3">
    <citation type="submission" date="2025-04" db="UniProtKB">
        <authorList>
            <consortium name="RefSeq"/>
        </authorList>
    </citation>
    <scope>IDENTIFICATION</scope>
    <source>
        <strain evidence="5">CBS 781.70</strain>
    </source>
</reference>
<feature type="compositionally biased region" description="Low complexity" evidence="2">
    <location>
        <begin position="295"/>
        <end position="319"/>
    </location>
</feature>
<feature type="compositionally biased region" description="Polar residues" evidence="2">
    <location>
        <begin position="858"/>
        <end position="887"/>
    </location>
</feature>
<feature type="region of interest" description="Disordered" evidence="2">
    <location>
        <begin position="144"/>
        <end position="171"/>
    </location>
</feature>
<accession>A0A6G1GFD7</accession>
<feature type="region of interest" description="Disordered" evidence="2">
    <location>
        <begin position="1"/>
        <end position="129"/>
    </location>
</feature>
<feature type="compositionally biased region" description="Polar residues" evidence="2">
    <location>
        <begin position="998"/>
        <end position="1008"/>
    </location>
</feature>
<reference evidence="5" key="2">
    <citation type="submission" date="2020-04" db="EMBL/GenBank/DDBJ databases">
        <authorList>
            <consortium name="NCBI Genome Project"/>
        </authorList>
    </citation>
    <scope>NUCLEOTIDE SEQUENCE</scope>
    <source>
        <strain evidence="5">CBS 781.70</strain>
    </source>
</reference>
<feature type="compositionally biased region" description="Low complexity" evidence="2">
    <location>
        <begin position="1009"/>
        <end position="1020"/>
    </location>
</feature>
<feature type="compositionally biased region" description="Low complexity" evidence="2">
    <location>
        <begin position="954"/>
        <end position="966"/>
    </location>
</feature>
<feature type="coiled-coil region" evidence="1">
    <location>
        <begin position="613"/>
        <end position="648"/>
    </location>
</feature>
<name>A0A6G1GFD7_9PEZI</name>
<keyword evidence="4" id="KW-1185">Reference proteome</keyword>
<feature type="region of interest" description="Disordered" evidence="2">
    <location>
        <begin position="675"/>
        <end position="698"/>
    </location>
</feature>
<feature type="compositionally biased region" description="Polar residues" evidence="2">
    <location>
        <begin position="26"/>
        <end position="43"/>
    </location>
</feature>
<dbReference type="OrthoDB" id="5416983at2759"/>
<keyword evidence="1" id="KW-0175">Coiled coil</keyword>
<dbReference type="Proteomes" id="UP000504638">
    <property type="component" value="Unplaced"/>
</dbReference>
<feature type="compositionally biased region" description="Pro residues" evidence="2">
    <location>
        <begin position="684"/>
        <end position="693"/>
    </location>
</feature>
<feature type="region of interest" description="Disordered" evidence="2">
    <location>
        <begin position="984"/>
        <end position="1043"/>
    </location>
</feature>
<feature type="compositionally biased region" description="Basic and acidic residues" evidence="2">
    <location>
        <begin position="441"/>
        <end position="459"/>
    </location>
</feature>
<feature type="region of interest" description="Disordered" evidence="2">
    <location>
        <begin position="734"/>
        <end position="823"/>
    </location>
</feature>
<organism evidence="3">
    <name type="scientific">Eremomyces bilateralis CBS 781.70</name>
    <dbReference type="NCBI Taxonomy" id="1392243"/>
    <lineage>
        <taxon>Eukaryota</taxon>
        <taxon>Fungi</taxon>
        <taxon>Dikarya</taxon>
        <taxon>Ascomycota</taxon>
        <taxon>Pezizomycotina</taxon>
        <taxon>Dothideomycetes</taxon>
        <taxon>Dothideomycetes incertae sedis</taxon>
        <taxon>Eremomycetales</taxon>
        <taxon>Eremomycetaceae</taxon>
        <taxon>Eremomyces</taxon>
    </lineage>
</organism>
<feature type="compositionally biased region" description="Low complexity" evidence="2">
    <location>
        <begin position="1164"/>
        <end position="1174"/>
    </location>
</feature>
<dbReference type="GeneID" id="54418396"/>
<feature type="compositionally biased region" description="Polar residues" evidence="2">
    <location>
        <begin position="1439"/>
        <end position="1463"/>
    </location>
</feature>
<feature type="region of interest" description="Disordered" evidence="2">
    <location>
        <begin position="1348"/>
        <end position="1575"/>
    </location>
</feature>
<feature type="region of interest" description="Disordered" evidence="2">
    <location>
        <begin position="843"/>
        <end position="969"/>
    </location>
</feature>
<reference evidence="3 5" key="1">
    <citation type="submission" date="2020-01" db="EMBL/GenBank/DDBJ databases">
        <authorList>
            <consortium name="DOE Joint Genome Institute"/>
            <person name="Haridas S."/>
            <person name="Albert R."/>
            <person name="Binder M."/>
            <person name="Bloem J."/>
            <person name="Labutti K."/>
            <person name="Salamov A."/>
            <person name="Andreopoulos B."/>
            <person name="Baker S.E."/>
            <person name="Barry K."/>
            <person name="Bills G."/>
            <person name="Bluhm B.H."/>
            <person name="Cannon C."/>
            <person name="Castanera R."/>
            <person name="Culley D.E."/>
            <person name="Daum C."/>
            <person name="Ezra D."/>
            <person name="Gonzalez J.B."/>
            <person name="Henrissat B."/>
            <person name="Kuo A."/>
            <person name="Liang C."/>
            <person name="Lipzen A."/>
            <person name="Lutzoni F."/>
            <person name="Magnuson J."/>
            <person name="Mondo S."/>
            <person name="Nolan M."/>
            <person name="Ohm R."/>
            <person name="Pangilinan J."/>
            <person name="Park H.-J."/>
            <person name="Ramirez L."/>
            <person name="Alfaro M."/>
            <person name="Sun H."/>
            <person name="Tritt A."/>
            <person name="Yoshinaga Y."/>
            <person name="Zwiers L.-H."/>
            <person name="Turgeon B.G."/>
            <person name="Goodwin S.B."/>
            <person name="Spatafora J.W."/>
            <person name="Crous P.W."/>
            <person name="Grigoriev I.V."/>
        </authorList>
    </citation>
    <scope>NUCLEOTIDE SEQUENCE</scope>
    <source>
        <strain evidence="3 5">CBS 781.70</strain>
    </source>
</reference>
<feature type="region of interest" description="Disordered" evidence="2">
    <location>
        <begin position="264"/>
        <end position="366"/>
    </location>
</feature>
<feature type="region of interest" description="Disordered" evidence="2">
    <location>
        <begin position="1111"/>
        <end position="1178"/>
    </location>
</feature>
<feature type="compositionally biased region" description="Basic and acidic residues" evidence="2">
    <location>
        <begin position="1"/>
        <end position="15"/>
    </location>
</feature>
<proteinExistence type="predicted"/>
<gene>
    <name evidence="3 5" type="ORF">P152DRAFT_445007</name>
</gene>
<evidence type="ECO:0000313" key="5">
    <source>
        <dbReference type="RefSeq" id="XP_033538456.1"/>
    </source>
</evidence>
<dbReference type="EMBL" id="ML975149">
    <property type="protein sequence ID" value="KAF1816825.1"/>
    <property type="molecule type" value="Genomic_DNA"/>
</dbReference>
<feature type="compositionally biased region" description="Low complexity" evidence="2">
    <location>
        <begin position="986"/>
        <end position="997"/>
    </location>
</feature>
<protein>
    <submittedName>
        <fullName evidence="3 5">Uncharacterized protein</fullName>
    </submittedName>
</protein>
<feature type="compositionally biased region" description="Polar residues" evidence="2">
    <location>
        <begin position="802"/>
        <end position="823"/>
    </location>
</feature>
<feature type="compositionally biased region" description="Polar residues" evidence="2">
    <location>
        <begin position="481"/>
        <end position="493"/>
    </location>
</feature>
<feature type="compositionally biased region" description="Polar residues" evidence="2">
    <location>
        <begin position="424"/>
        <end position="440"/>
    </location>
</feature>
<feature type="compositionally biased region" description="Basic residues" evidence="2">
    <location>
        <begin position="1545"/>
        <end position="1563"/>
    </location>
</feature>
<feature type="compositionally biased region" description="Polar residues" evidence="2">
    <location>
        <begin position="895"/>
        <end position="912"/>
    </location>
</feature>
<evidence type="ECO:0000256" key="2">
    <source>
        <dbReference type="SAM" id="MobiDB-lite"/>
    </source>
</evidence>
<evidence type="ECO:0000313" key="3">
    <source>
        <dbReference type="EMBL" id="KAF1816825.1"/>
    </source>
</evidence>
<feature type="compositionally biased region" description="Low complexity" evidence="2">
    <location>
        <begin position="87"/>
        <end position="103"/>
    </location>
</feature>
<dbReference type="RefSeq" id="XP_033538456.1">
    <property type="nucleotide sequence ID" value="XM_033677826.1"/>
</dbReference>
<feature type="region of interest" description="Disordered" evidence="2">
    <location>
        <begin position="385"/>
        <end position="607"/>
    </location>
</feature>
<feature type="compositionally biased region" description="Low complexity" evidence="2">
    <location>
        <begin position="569"/>
        <end position="584"/>
    </location>
</feature>
<feature type="compositionally biased region" description="Polar residues" evidence="2">
    <location>
        <begin position="596"/>
        <end position="607"/>
    </location>
</feature>